<accession>A0A081RBX0</accession>
<sequence>MAAPIIVTALLGAADFGWADGLRRAHFPEERNLVPAHVTLFHHLPPSVLEEVAARLKRLCAGSPPAARLAEVMLLGRGVAYRVESPGLMAMREELVEAFAGLLTPQDQGRPRFHITVQNKVDPAEAKALAAELRRGFGPRPLAIAGLAAWHYRGGPWELAMKASFRG</sequence>
<dbReference type="RefSeq" id="WP_037453605.1">
    <property type="nucleotide sequence ID" value="NZ_JFHR01000037.1"/>
</dbReference>
<dbReference type="PATRIC" id="fig|46429.4.peg.3027"/>
<organism evidence="1 2">
    <name type="scientific">Sphingobium chlorophenolicum</name>
    <dbReference type="NCBI Taxonomy" id="46429"/>
    <lineage>
        <taxon>Bacteria</taxon>
        <taxon>Pseudomonadati</taxon>
        <taxon>Pseudomonadota</taxon>
        <taxon>Alphaproteobacteria</taxon>
        <taxon>Sphingomonadales</taxon>
        <taxon>Sphingomonadaceae</taxon>
        <taxon>Sphingobium</taxon>
    </lineage>
</organism>
<dbReference type="eggNOG" id="COG1514">
    <property type="taxonomic scope" value="Bacteria"/>
</dbReference>
<comment type="caution">
    <text evidence="1">The sequence shown here is derived from an EMBL/GenBank/DDBJ whole genome shotgun (WGS) entry which is preliminary data.</text>
</comment>
<dbReference type="Proteomes" id="UP000028411">
    <property type="component" value="Unassembled WGS sequence"/>
</dbReference>
<name>A0A081RBX0_SPHCR</name>
<reference evidence="1 2" key="1">
    <citation type="submission" date="2014-02" db="EMBL/GenBank/DDBJ databases">
        <title>Whole genome sequence of Sphingobium chlorophenolicum NBRC 16172.</title>
        <authorList>
            <person name="Gan H.M."/>
            <person name="Gan H.Y."/>
            <person name="Chew T.H."/>
            <person name="Savka M.A."/>
        </authorList>
    </citation>
    <scope>NUCLEOTIDE SEQUENCE [LARGE SCALE GENOMIC DNA]</scope>
    <source>
        <strain evidence="1 2">NBRC 16172</strain>
    </source>
</reference>
<dbReference type="EMBL" id="JFHR01000037">
    <property type="protein sequence ID" value="KEQ52693.1"/>
    <property type="molecule type" value="Genomic_DNA"/>
</dbReference>
<dbReference type="Gene3D" id="3.90.1140.10">
    <property type="entry name" value="Cyclic phosphodiesterase"/>
    <property type="match status" value="1"/>
</dbReference>
<protein>
    <recommendedName>
        <fullName evidence="3">2'-5' RNA ligase family protein</fullName>
    </recommendedName>
</protein>
<evidence type="ECO:0000313" key="2">
    <source>
        <dbReference type="Proteomes" id="UP000028411"/>
    </source>
</evidence>
<evidence type="ECO:0000313" key="1">
    <source>
        <dbReference type="EMBL" id="KEQ52693.1"/>
    </source>
</evidence>
<evidence type="ECO:0008006" key="3">
    <source>
        <dbReference type="Google" id="ProtNLM"/>
    </source>
</evidence>
<dbReference type="Pfam" id="PF13563">
    <property type="entry name" value="2_5_RNA_ligase2"/>
    <property type="match status" value="1"/>
</dbReference>
<dbReference type="AlphaFoldDB" id="A0A081RBX0"/>
<gene>
    <name evidence="1" type="ORF">BV95_03054</name>
</gene>
<proteinExistence type="predicted"/>
<dbReference type="OrthoDB" id="793003at2"/>